<evidence type="ECO:0000313" key="2">
    <source>
        <dbReference type="EMBL" id="VDP96081.1"/>
    </source>
</evidence>
<reference evidence="2 3" key="2">
    <citation type="submission" date="2018-11" db="EMBL/GenBank/DDBJ databases">
        <authorList>
            <consortium name="Pathogen Informatics"/>
        </authorList>
    </citation>
    <scope>NUCLEOTIDE SEQUENCE [LARGE SCALE GENOMIC DNA]</scope>
    <source>
        <strain evidence="2 3">Egypt</strain>
    </source>
</reference>
<keyword evidence="3" id="KW-1185">Reference proteome</keyword>
<dbReference type="WBParaSite" id="ECPE_0001836401-mRNA-1">
    <property type="protein sequence ID" value="ECPE_0001836401-mRNA-1"/>
    <property type="gene ID" value="ECPE_0001836401"/>
</dbReference>
<evidence type="ECO:0000313" key="3">
    <source>
        <dbReference type="Proteomes" id="UP000272942"/>
    </source>
</evidence>
<proteinExistence type="predicted"/>
<evidence type="ECO:0000313" key="4">
    <source>
        <dbReference type="WBParaSite" id="ECPE_0001836401-mRNA-1"/>
    </source>
</evidence>
<accession>A0A183BGH9</accession>
<sequence length="188" mass="20640">MGSLSYLLGPALQRERSHLLISDRRHTSCHRTPSTILNRNSRPLSREISLSVPVHPFNSVRYSSHNNLALSSALARPPRPPTTSGNGTGHISSDAVPSGVTIEREIPLRTASTPYLESLLSTTKRDLSLESYNSVANPEVIRNTRNSTEQHMTASSSGTDSVFVTHPHVLLVHDDISDTVVSVRFLIR</sequence>
<evidence type="ECO:0000256" key="1">
    <source>
        <dbReference type="SAM" id="MobiDB-lite"/>
    </source>
</evidence>
<dbReference type="EMBL" id="UZAN01077010">
    <property type="protein sequence ID" value="VDP96081.1"/>
    <property type="molecule type" value="Genomic_DNA"/>
</dbReference>
<organism evidence="4">
    <name type="scientific">Echinostoma caproni</name>
    <dbReference type="NCBI Taxonomy" id="27848"/>
    <lineage>
        <taxon>Eukaryota</taxon>
        <taxon>Metazoa</taxon>
        <taxon>Spiralia</taxon>
        <taxon>Lophotrochozoa</taxon>
        <taxon>Platyhelminthes</taxon>
        <taxon>Trematoda</taxon>
        <taxon>Digenea</taxon>
        <taxon>Plagiorchiida</taxon>
        <taxon>Echinostomata</taxon>
        <taxon>Echinostomatoidea</taxon>
        <taxon>Echinostomatidae</taxon>
        <taxon>Echinostoma</taxon>
    </lineage>
</organism>
<feature type="region of interest" description="Disordered" evidence="1">
    <location>
        <begin position="72"/>
        <end position="99"/>
    </location>
</feature>
<name>A0A183BGH9_9TREM</name>
<reference evidence="4" key="1">
    <citation type="submission" date="2016-06" db="UniProtKB">
        <authorList>
            <consortium name="WormBaseParasite"/>
        </authorList>
    </citation>
    <scope>IDENTIFICATION</scope>
</reference>
<gene>
    <name evidence="2" type="ORF">ECPE_LOCUS18314</name>
</gene>
<protein>
    <submittedName>
        <fullName evidence="2 4">Uncharacterized protein</fullName>
    </submittedName>
</protein>
<dbReference type="Proteomes" id="UP000272942">
    <property type="component" value="Unassembled WGS sequence"/>
</dbReference>
<dbReference type="AlphaFoldDB" id="A0A183BGH9"/>